<dbReference type="PROSITE" id="PS50965">
    <property type="entry name" value="NERD"/>
    <property type="match status" value="1"/>
</dbReference>
<organism evidence="4 5">
    <name type="scientific">Thermobispora bispora (strain ATCC 19993 / DSM 43833 / CBS 139.67 / JCM 10125 / KCTC 9307 / NBRC 14880 / R51)</name>
    <dbReference type="NCBI Taxonomy" id="469371"/>
    <lineage>
        <taxon>Bacteria</taxon>
        <taxon>Bacillati</taxon>
        <taxon>Actinomycetota</taxon>
        <taxon>Actinomycetes</taxon>
        <taxon>Streptosporangiales</taxon>
        <taxon>Streptosporangiaceae</taxon>
        <taxon>Thermobispora</taxon>
    </lineage>
</organism>
<dbReference type="Proteomes" id="UP000006640">
    <property type="component" value="Chromosome"/>
</dbReference>
<keyword evidence="2" id="KW-0472">Membrane</keyword>
<feature type="domain" description="NERD" evidence="3">
    <location>
        <begin position="112"/>
        <end position="227"/>
    </location>
</feature>
<keyword evidence="2" id="KW-1133">Transmembrane helix</keyword>
<evidence type="ECO:0000313" key="4">
    <source>
        <dbReference type="EMBL" id="ADG89239.1"/>
    </source>
</evidence>
<dbReference type="AlphaFoldDB" id="D6Y4R3"/>
<reference evidence="4 5" key="1">
    <citation type="submission" date="2010-01" db="EMBL/GenBank/DDBJ databases">
        <title>The complete genome of Thermobispora bispora DSM 43833.</title>
        <authorList>
            <consortium name="US DOE Joint Genome Institute (JGI-PGF)"/>
            <person name="Lucas S."/>
            <person name="Copeland A."/>
            <person name="Lapidus A."/>
            <person name="Glavina del Rio T."/>
            <person name="Dalin E."/>
            <person name="Tice H."/>
            <person name="Bruce D."/>
            <person name="Goodwin L."/>
            <person name="Pitluck S."/>
            <person name="Kyrpides N."/>
            <person name="Mavromatis K."/>
            <person name="Ivanova N."/>
            <person name="Mikhailova N."/>
            <person name="Chertkov O."/>
            <person name="Brettin T."/>
            <person name="Detter J.C."/>
            <person name="Han C."/>
            <person name="Larimer F."/>
            <person name="Land M."/>
            <person name="Hauser L."/>
            <person name="Markowitz V."/>
            <person name="Cheng J.-F."/>
            <person name="Hugenholtz P."/>
            <person name="Woyke T."/>
            <person name="Wu D."/>
            <person name="Jando M."/>
            <person name="Schneider S."/>
            <person name="Klenk H.-P."/>
            <person name="Eisen J.A."/>
        </authorList>
    </citation>
    <scope>NUCLEOTIDE SEQUENCE [LARGE SCALE GENOMIC DNA]</scope>
    <source>
        <strain evidence="5">ATCC 19993 / DSM 43833 / CBS 139.67 / JCM 10125 / KCTC 9307 / NBRC 14880 / R51</strain>
    </source>
</reference>
<dbReference type="EMBL" id="CP001874">
    <property type="protein sequence ID" value="ADG89239.1"/>
    <property type="molecule type" value="Genomic_DNA"/>
</dbReference>
<keyword evidence="2" id="KW-0812">Transmembrane</keyword>
<evidence type="ECO:0000259" key="3">
    <source>
        <dbReference type="PROSITE" id="PS50965"/>
    </source>
</evidence>
<evidence type="ECO:0000313" key="5">
    <source>
        <dbReference type="Proteomes" id="UP000006640"/>
    </source>
</evidence>
<dbReference type="HOGENOM" id="CLU_083626_0_0_11"/>
<feature type="transmembrane region" description="Helical" evidence="2">
    <location>
        <begin position="65"/>
        <end position="82"/>
    </location>
</feature>
<gene>
    <name evidence="4" type="ordered locus">Tbis_2537</name>
</gene>
<feature type="region of interest" description="Disordered" evidence="1">
    <location>
        <begin position="1"/>
        <end position="41"/>
    </location>
</feature>
<dbReference type="KEGG" id="tbi:Tbis_2537"/>
<evidence type="ECO:0000256" key="2">
    <source>
        <dbReference type="SAM" id="Phobius"/>
    </source>
</evidence>
<name>D6Y4R3_THEBD</name>
<dbReference type="eggNOG" id="ENOG5033D1H">
    <property type="taxonomic scope" value="Bacteria"/>
</dbReference>
<dbReference type="OrthoDB" id="4246706at2"/>
<protein>
    <submittedName>
        <fullName evidence="4">NERD domain protein</fullName>
    </submittedName>
</protein>
<dbReference type="STRING" id="469371.Tbis_2537"/>
<dbReference type="Pfam" id="PF08378">
    <property type="entry name" value="NERD"/>
    <property type="match status" value="1"/>
</dbReference>
<keyword evidence="5" id="KW-1185">Reference proteome</keyword>
<accession>D6Y4R3</accession>
<proteinExistence type="predicted"/>
<evidence type="ECO:0000256" key="1">
    <source>
        <dbReference type="SAM" id="MobiDB-lite"/>
    </source>
</evidence>
<sequence>MSDVGTGASSDNGNDTPPIWGGGDQSPGPSRRPEPKGPLAHVPIGRVSAQSLLSDPRYRHLRRRVILALAVGIVVWLLLQSWRVGVTAAIIAAIADAIQQARMDSSIPAWRRASSAERRTEHQLRRLERKGYRTLHARAIPNSDAQIDHLVIGPTGVYAVDSEKWDRRLPVRAQGHRKLFHGPFNKKDRLNEARWEAQQASELISRELGREITVIPSLAIYGPPVPWRTLTIRDVDVFSGGFVRKWITKRERSLTPDEIDAIYRAAERVLPPRYPVDPAPSSRTVGNMSR</sequence>
<dbReference type="InterPro" id="IPR011528">
    <property type="entry name" value="NERD"/>
</dbReference>